<dbReference type="Gene3D" id="1.10.510.10">
    <property type="entry name" value="Transferase(Phosphotransferase) domain 1"/>
    <property type="match status" value="1"/>
</dbReference>
<dbReference type="KEGG" id="pace:A6070_05095"/>
<gene>
    <name evidence="1" type="ORF">A7E75_11085</name>
</gene>
<evidence type="ECO:0000313" key="1">
    <source>
        <dbReference type="EMBL" id="APG25504.1"/>
    </source>
</evidence>
<protein>
    <recommendedName>
        <fullName evidence="3">Lipopolysaccharide kinase (Kdo/WaaP) family protein</fullName>
    </recommendedName>
</protein>
<dbReference type="AlphaFoldDB" id="A0A1L3GHT1"/>
<dbReference type="SUPFAM" id="SSF56112">
    <property type="entry name" value="Protein kinase-like (PK-like)"/>
    <property type="match status" value="1"/>
</dbReference>
<evidence type="ECO:0000313" key="2">
    <source>
        <dbReference type="Proteomes" id="UP000182264"/>
    </source>
</evidence>
<sequence length="218" mass="24997">MPDPDRLLERGECISSGREGNPRHLAKVAINGRAYLLKRYDCQGAFYRIKNVFRASRALRSLRAGQWLHSVGVSTPEPLACLEERQAGLLGRSYLLCPFLEGVRPLLAVWPELDAEGRWLYLRRLGGIMGRLHRAHIVHGDSNWRNILVGENRPGELRFWLVDLDCTRRYPRLAPARAERDIGHFLRDLSRSGAGAECMQLFRHHWRVALTNNQGDIR</sequence>
<reference evidence="1 2" key="1">
    <citation type="journal article" date="2017" name="Genome Announc.">
        <title>Complete Genome Sequences of Two Acetylene-Fermenting Pelobacter acetylenicus Strains.</title>
        <authorList>
            <person name="Sutton J.M."/>
            <person name="Baesman S.M."/>
            <person name="Fierst J.L."/>
            <person name="Poret-Peterson A.T."/>
            <person name="Oremland R.S."/>
            <person name="Dunlap D.S."/>
            <person name="Akob D.M."/>
        </authorList>
    </citation>
    <scope>NUCLEOTIDE SEQUENCE [LARGE SCALE GENOMIC DNA]</scope>
    <source>
        <strain evidence="1 2">DSM 3247</strain>
    </source>
</reference>
<keyword evidence="2" id="KW-1185">Reference proteome</keyword>
<dbReference type="InterPro" id="IPR011009">
    <property type="entry name" value="Kinase-like_dom_sf"/>
</dbReference>
<proteinExistence type="predicted"/>
<organism evidence="1 2">
    <name type="scientific">Syntrophotalea acetylenica</name>
    <name type="common">Pelobacter acetylenicus</name>
    <dbReference type="NCBI Taxonomy" id="29542"/>
    <lineage>
        <taxon>Bacteria</taxon>
        <taxon>Pseudomonadati</taxon>
        <taxon>Thermodesulfobacteriota</taxon>
        <taxon>Desulfuromonadia</taxon>
        <taxon>Desulfuromonadales</taxon>
        <taxon>Syntrophotaleaceae</taxon>
        <taxon>Syntrophotalea</taxon>
    </lineage>
</organism>
<dbReference type="EMBL" id="CP015518">
    <property type="protein sequence ID" value="APG25504.1"/>
    <property type="molecule type" value="Genomic_DNA"/>
</dbReference>
<name>A0A1L3GHT1_SYNAC</name>
<accession>A0A1L3GHT1</accession>
<dbReference type="STRING" id="29542.A6070_05095"/>
<dbReference type="Pfam" id="PF06293">
    <property type="entry name" value="Kdo"/>
    <property type="match status" value="1"/>
</dbReference>
<evidence type="ECO:0008006" key="3">
    <source>
        <dbReference type="Google" id="ProtNLM"/>
    </source>
</evidence>
<dbReference type="Proteomes" id="UP000182264">
    <property type="component" value="Chromosome"/>
</dbReference>